<organism evidence="2 3">
    <name type="scientific">Pseudodesulfovibrio senegalensis</name>
    <dbReference type="NCBI Taxonomy" id="1721087"/>
    <lineage>
        <taxon>Bacteria</taxon>
        <taxon>Pseudomonadati</taxon>
        <taxon>Thermodesulfobacteriota</taxon>
        <taxon>Desulfovibrionia</taxon>
        <taxon>Desulfovibrionales</taxon>
        <taxon>Desulfovibrionaceae</taxon>
    </lineage>
</organism>
<evidence type="ECO:0000313" key="3">
    <source>
        <dbReference type="Proteomes" id="UP000438699"/>
    </source>
</evidence>
<dbReference type="AlphaFoldDB" id="A0A6N6MZT7"/>
<dbReference type="OrthoDB" id="503443at2"/>
<dbReference type="SUPFAM" id="SSF53756">
    <property type="entry name" value="UDP-Glycosyltransferase/glycogen phosphorylase"/>
    <property type="match status" value="1"/>
</dbReference>
<proteinExistence type="predicted"/>
<dbReference type="Pfam" id="PF04101">
    <property type="entry name" value="Glyco_tran_28_C"/>
    <property type="match status" value="1"/>
</dbReference>
<comment type="caution">
    <text evidence="2">The sequence shown here is derived from an EMBL/GenBank/DDBJ whole genome shotgun (WGS) entry which is preliminary data.</text>
</comment>
<dbReference type="RefSeq" id="WP_151151908.1">
    <property type="nucleotide sequence ID" value="NZ_WAIE01000008.1"/>
</dbReference>
<dbReference type="Gene3D" id="3.40.50.2000">
    <property type="entry name" value="Glycogen Phosphorylase B"/>
    <property type="match status" value="1"/>
</dbReference>
<dbReference type="Proteomes" id="UP000438699">
    <property type="component" value="Unassembled WGS sequence"/>
</dbReference>
<dbReference type="InterPro" id="IPR007235">
    <property type="entry name" value="Glyco_trans_28_C"/>
</dbReference>
<dbReference type="PANTHER" id="PTHR21015">
    <property type="entry name" value="UDP-N-ACETYLGLUCOSAMINE--N-ACETYLMURAMYL-(PENTAPEPTIDE) PYROPHOSPHORYL-UNDECAPRENOL N-ACETYLGLUCOSAMINE TRANSFERASE 1"/>
    <property type="match status" value="1"/>
</dbReference>
<keyword evidence="3" id="KW-1185">Reference proteome</keyword>
<protein>
    <recommendedName>
        <fullName evidence="1">Glycosyl transferase family 28 C-terminal domain-containing protein</fullName>
    </recommendedName>
</protein>
<name>A0A6N6MZT7_9BACT</name>
<feature type="domain" description="Glycosyl transferase family 28 C-terminal" evidence="1">
    <location>
        <begin position="227"/>
        <end position="355"/>
    </location>
</feature>
<reference evidence="2 3" key="1">
    <citation type="journal article" date="2017" name="Int. J. Syst. Evol. Microbiol.">
        <title>Desulfovibrio senegalensis sp. nov., a mesophilic sulfate reducer isolated from marine sediment.</title>
        <authorList>
            <person name="Thioye A."/>
            <person name="Gam Z.B.A."/>
            <person name="Mbengue M."/>
            <person name="Cayol J.L."/>
            <person name="Joseph-Bartoli M."/>
            <person name="Toure-Kane C."/>
            <person name="Labat M."/>
        </authorList>
    </citation>
    <scope>NUCLEOTIDE SEQUENCE [LARGE SCALE GENOMIC DNA]</scope>
    <source>
        <strain evidence="2 3">DSM 101509</strain>
    </source>
</reference>
<evidence type="ECO:0000313" key="2">
    <source>
        <dbReference type="EMBL" id="KAB1439123.1"/>
    </source>
</evidence>
<accession>A0A6N6MZT7</accession>
<dbReference type="PANTHER" id="PTHR21015:SF28">
    <property type="entry name" value="SLL1722 PROTEIN"/>
    <property type="match status" value="1"/>
</dbReference>
<dbReference type="GO" id="GO:0016758">
    <property type="term" value="F:hexosyltransferase activity"/>
    <property type="evidence" value="ECO:0007669"/>
    <property type="project" value="InterPro"/>
</dbReference>
<evidence type="ECO:0000259" key="1">
    <source>
        <dbReference type="Pfam" id="PF04101"/>
    </source>
</evidence>
<sequence>MRIAFYSQHVLGVGHLFRSLEIVRALAGHEVFFITGGAEVDLDLPPHAKRLQLPGLMMSEDFSRFIPVGAGVDENMDVDALLERRKALLMEHMERLRPDVFLVELFPFGRKKFGFELVPVLEAARQGRFGPCRVACSLRDILVEKKEQSTFEKRVLGVLNPLFDRLLVHADPNLVRLEETFPAARDITIPVDYTGYVTPRPDPQAGEALRHELQLDGLPLVVASAGGGSVGQELLHVTLAASALFFSEHPHRLAMFTGPYAPPDDAHRLRASAEAMDHATVRIFTDRFPAYLSAASLSVSLAGYNTTMNLLGAGVHGLVMPFDQNREQRMRAERLQERGALTVLDPATLDPARLAGLMAGRLGRKNQAHGVDLDGAVNTARILENLSE</sequence>
<gene>
    <name evidence="2" type="ORF">F8A88_14555</name>
</gene>
<dbReference type="EMBL" id="WAIE01000008">
    <property type="protein sequence ID" value="KAB1439123.1"/>
    <property type="molecule type" value="Genomic_DNA"/>
</dbReference>